<protein>
    <submittedName>
        <fullName evidence="1">Uncharacterized protein</fullName>
    </submittedName>
</protein>
<name>A0ACC2J067_9PEZI</name>
<evidence type="ECO:0000313" key="1">
    <source>
        <dbReference type="EMBL" id="KAJ8120828.1"/>
    </source>
</evidence>
<evidence type="ECO:0000313" key="2">
    <source>
        <dbReference type="Proteomes" id="UP001153334"/>
    </source>
</evidence>
<dbReference type="Proteomes" id="UP001153334">
    <property type="component" value="Unassembled WGS sequence"/>
</dbReference>
<proteinExistence type="predicted"/>
<gene>
    <name evidence="1" type="ORF">ONZ43_g2564</name>
</gene>
<keyword evidence="2" id="KW-1185">Reference proteome</keyword>
<organism evidence="1 2">
    <name type="scientific">Nemania bipapillata</name>
    <dbReference type="NCBI Taxonomy" id="110536"/>
    <lineage>
        <taxon>Eukaryota</taxon>
        <taxon>Fungi</taxon>
        <taxon>Dikarya</taxon>
        <taxon>Ascomycota</taxon>
        <taxon>Pezizomycotina</taxon>
        <taxon>Sordariomycetes</taxon>
        <taxon>Xylariomycetidae</taxon>
        <taxon>Xylariales</taxon>
        <taxon>Xylariaceae</taxon>
        <taxon>Nemania</taxon>
    </lineage>
</organism>
<dbReference type="EMBL" id="JAPESX010000535">
    <property type="protein sequence ID" value="KAJ8120828.1"/>
    <property type="molecule type" value="Genomic_DNA"/>
</dbReference>
<accession>A0ACC2J067</accession>
<reference evidence="1" key="1">
    <citation type="submission" date="2022-11" db="EMBL/GenBank/DDBJ databases">
        <title>Genome Sequence of Nemania bipapillata.</title>
        <authorList>
            <person name="Buettner E."/>
        </authorList>
    </citation>
    <scope>NUCLEOTIDE SEQUENCE</scope>
    <source>
        <strain evidence="1">CP14</strain>
    </source>
</reference>
<comment type="caution">
    <text evidence="1">The sequence shown here is derived from an EMBL/GenBank/DDBJ whole genome shotgun (WGS) entry which is preliminary data.</text>
</comment>
<sequence>MVSSSAISCCSELFGALGSKVSFAGDLKYNQTETSYWSEQEALLKPRCVVHPETSVDVARFVSIVTGIANCNFAVKTQGHAPAAGAANIQDGITLDLTLLNTTRLNEDHSIASVEAGSAWVDVYRTLNPSNKTVNGGRNGAVGVGGVTLGGGISYYSPQVGWTCDTVVNFEVVLASSEVVNANRTSNPDLFRALKGGGNNFGIVTRIDFETVDIVEVRGGHLFQSADYVDSILTAIANIAAAEEYDIHASIVTSCIFNAASKEWTILSIPIYTLPEFNPPVYDELFSIPNITTESTASIVNISTLTAEPPIAQVYQTFLTSTYAASSELLIDLFNVANATVNSMQVPADVTWSMSFEPLPTIFTEKGEGKNVLGTSKADGNGVILLAGASWSDPSSTGFAQAMGPKIVEIMDHTAAKVGGLHRFKYLNYADPRQDVIGSYGESNRAFLRTTSRKYDPQGVFQERVPGSFKLDL</sequence>